<comment type="cofactor">
    <cofactor evidence="1">
        <name>Mg(2+)</name>
        <dbReference type="ChEBI" id="CHEBI:18420"/>
    </cofactor>
</comment>
<dbReference type="GO" id="GO:0000287">
    <property type="term" value="F:magnesium ion binding"/>
    <property type="evidence" value="ECO:0007669"/>
    <property type="project" value="TreeGrafter"/>
</dbReference>
<dbReference type="Gene3D" id="3.20.20.60">
    <property type="entry name" value="Phosphoenolpyruvate-binding domains"/>
    <property type="match status" value="1"/>
</dbReference>
<evidence type="ECO:0000256" key="5">
    <source>
        <dbReference type="PIRSR" id="PIRSR015582-2"/>
    </source>
</evidence>
<dbReference type="InterPro" id="IPR011206">
    <property type="entry name" value="Citrate_lyase_beta/mcl1/mcl2"/>
</dbReference>
<dbReference type="Pfam" id="PF03328">
    <property type="entry name" value="HpcH_HpaI"/>
    <property type="match status" value="1"/>
</dbReference>
<evidence type="ECO:0000313" key="7">
    <source>
        <dbReference type="EMBL" id="KAA9161660.1"/>
    </source>
</evidence>
<feature type="binding site" evidence="5">
    <location>
        <position position="109"/>
    </location>
    <ligand>
        <name>Mg(2+)</name>
        <dbReference type="ChEBI" id="CHEBI:18420"/>
    </ligand>
</feature>
<reference evidence="7" key="1">
    <citation type="submission" date="2019-09" db="EMBL/GenBank/DDBJ databases">
        <authorList>
            <person name="Teo W.F.A."/>
            <person name="Duangmal K."/>
        </authorList>
    </citation>
    <scope>NUCLEOTIDE SEQUENCE [LARGE SCALE GENOMIC DNA]</scope>
    <source>
        <strain evidence="7">K81G1</strain>
    </source>
</reference>
<dbReference type="Proteomes" id="UP000319769">
    <property type="component" value="Unassembled WGS sequence"/>
</dbReference>
<evidence type="ECO:0000256" key="4">
    <source>
        <dbReference type="PIRSR" id="PIRSR015582-1"/>
    </source>
</evidence>
<dbReference type="PANTHER" id="PTHR32308:SF10">
    <property type="entry name" value="CITRATE LYASE SUBUNIT BETA"/>
    <property type="match status" value="1"/>
</dbReference>
<evidence type="ECO:0000256" key="2">
    <source>
        <dbReference type="ARBA" id="ARBA00022723"/>
    </source>
</evidence>
<keyword evidence="8" id="KW-1185">Reference proteome</keyword>
<dbReference type="GO" id="GO:0016829">
    <property type="term" value="F:lyase activity"/>
    <property type="evidence" value="ECO:0007669"/>
    <property type="project" value="UniProtKB-KW"/>
</dbReference>
<dbReference type="AlphaFoldDB" id="A0A5N0V9C3"/>
<feature type="binding site" evidence="4">
    <location>
        <position position="63"/>
    </location>
    <ligand>
        <name>substrate</name>
    </ligand>
</feature>
<evidence type="ECO:0000313" key="8">
    <source>
        <dbReference type="Proteomes" id="UP000319769"/>
    </source>
</evidence>
<dbReference type="PANTHER" id="PTHR32308">
    <property type="entry name" value="LYASE BETA SUBUNIT, PUTATIVE (AFU_ORTHOLOGUE AFUA_4G13030)-RELATED"/>
    <property type="match status" value="1"/>
</dbReference>
<dbReference type="OrthoDB" id="5172636at2"/>
<keyword evidence="7" id="KW-0456">Lyase</keyword>
<feature type="domain" description="HpcH/HpaI aldolase/citrate lyase" evidence="6">
    <location>
        <begin position="6"/>
        <end position="203"/>
    </location>
</feature>
<dbReference type="InterPro" id="IPR040442">
    <property type="entry name" value="Pyrv_kinase-like_dom_sf"/>
</dbReference>
<dbReference type="InterPro" id="IPR005000">
    <property type="entry name" value="Aldolase/citrate-lyase_domain"/>
</dbReference>
<feature type="binding site" evidence="4">
    <location>
        <position position="109"/>
    </location>
    <ligand>
        <name>substrate</name>
    </ligand>
</feature>
<keyword evidence="2 5" id="KW-0479">Metal-binding</keyword>
<organism evidence="7 8">
    <name type="scientific">Amycolatopsis acidicola</name>
    <dbReference type="NCBI Taxonomy" id="2596893"/>
    <lineage>
        <taxon>Bacteria</taxon>
        <taxon>Bacillati</taxon>
        <taxon>Actinomycetota</taxon>
        <taxon>Actinomycetes</taxon>
        <taxon>Pseudonocardiales</taxon>
        <taxon>Pseudonocardiaceae</taxon>
        <taxon>Amycolatopsis</taxon>
    </lineage>
</organism>
<keyword evidence="3 5" id="KW-0460">Magnesium</keyword>
<feature type="binding site" evidence="5">
    <location>
        <position position="135"/>
    </location>
    <ligand>
        <name>Mg(2+)</name>
        <dbReference type="ChEBI" id="CHEBI:18420"/>
    </ligand>
</feature>
<protein>
    <submittedName>
        <fullName evidence="7">CoA ester lyase</fullName>
    </submittedName>
</protein>
<evidence type="ECO:0000256" key="1">
    <source>
        <dbReference type="ARBA" id="ARBA00001946"/>
    </source>
</evidence>
<proteinExistence type="predicted"/>
<dbReference type="InterPro" id="IPR015813">
    <property type="entry name" value="Pyrv/PenolPyrv_kinase-like_dom"/>
</dbReference>
<evidence type="ECO:0000259" key="6">
    <source>
        <dbReference type="Pfam" id="PF03328"/>
    </source>
</evidence>
<dbReference type="EMBL" id="VMNW02000016">
    <property type="protein sequence ID" value="KAA9161660.1"/>
    <property type="molecule type" value="Genomic_DNA"/>
</dbReference>
<accession>A0A5N0V9C3</accession>
<dbReference type="GO" id="GO:0006107">
    <property type="term" value="P:oxaloacetate metabolic process"/>
    <property type="evidence" value="ECO:0007669"/>
    <property type="project" value="TreeGrafter"/>
</dbReference>
<evidence type="ECO:0000256" key="3">
    <source>
        <dbReference type="ARBA" id="ARBA00022842"/>
    </source>
</evidence>
<comment type="caution">
    <text evidence="7">The sequence shown here is derived from an EMBL/GenBank/DDBJ whole genome shotgun (WGS) entry which is preliminary data.</text>
</comment>
<gene>
    <name evidence="7" type="ORF">FPZ12_014240</name>
</gene>
<dbReference type="RefSeq" id="WP_144745983.1">
    <property type="nucleotide sequence ID" value="NZ_VMNW02000016.1"/>
</dbReference>
<name>A0A5N0V9C3_9PSEU</name>
<dbReference type="PIRSF" id="PIRSF015582">
    <property type="entry name" value="Cit_lyase_B"/>
    <property type="match status" value="1"/>
</dbReference>
<dbReference type="SUPFAM" id="SSF51621">
    <property type="entry name" value="Phosphoenolpyruvate/pyruvate domain"/>
    <property type="match status" value="1"/>
</dbReference>
<sequence>MIAAGRAFLFVPGNRAERFAKAAAAGADGVILDLEDAVADADKDAARAAVDEWLSAGNEGIVRINGATTPWFDADLALVVKHKCPVVVPKAEDPGVLGGIDAPLLPIIETARGVEAATAVCSAHNVVRVAFGSVDLATELGIQHDDRLALAYTRSRLVMASAAAGIAPPLDGVTTNLTDEAVLDEDIRHARRLGFGGKLCIHPRQVAVVRTGFAPSEEELDWARKILEAGDSAVAVDGQMVDRPVVERARRLLAQA</sequence>